<reference evidence="7 8" key="2">
    <citation type="journal article" date="2016" name="Genome Announc.">
        <title>Draft Genome Sequence of the N2-Fixing Cyanobacterium Nostoc piscinale CENA21, Isolated from the Brazilian Amazon Floodplain.</title>
        <authorList>
            <person name="Leao T."/>
            <person name="Guimaraes P.I."/>
            <person name="de Melo A.G."/>
            <person name="Ramos R.T."/>
            <person name="Leao P.N."/>
            <person name="Silva A."/>
            <person name="Fiore M.F."/>
            <person name="Schneider M.P."/>
        </authorList>
    </citation>
    <scope>NUCLEOTIDE SEQUENCE [LARGE SCALE GENOMIC DNA]</scope>
    <source>
        <strain evidence="7 8">CENA21</strain>
    </source>
</reference>
<evidence type="ECO:0000256" key="5">
    <source>
        <dbReference type="ARBA" id="ARBA00023049"/>
    </source>
</evidence>
<accession>A0A0M4TZH0</accession>
<evidence type="ECO:0000256" key="1">
    <source>
        <dbReference type="ARBA" id="ARBA00022670"/>
    </source>
</evidence>
<proteinExistence type="predicted"/>
<dbReference type="GO" id="GO:0008237">
    <property type="term" value="F:metallopeptidase activity"/>
    <property type="evidence" value="ECO:0007669"/>
    <property type="project" value="UniProtKB-KW"/>
</dbReference>
<evidence type="ECO:0000256" key="2">
    <source>
        <dbReference type="ARBA" id="ARBA00022723"/>
    </source>
</evidence>
<dbReference type="RefSeq" id="WP_062296285.1">
    <property type="nucleotide sequence ID" value="NZ_CP012036.1"/>
</dbReference>
<dbReference type="Pfam" id="PF14464">
    <property type="entry name" value="Prok-JAB"/>
    <property type="match status" value="1"/>
</dbReference>
<evidence type="ECO:0000313" key="8">
    <source>
        <dbReference type="Proteomes" id="UP000062645"/>
    </source>
</evidence>
<keyword evidence="8" id="KW-1185">Reference proteome</keyword>
<evidence type="ECO:0000259" key="6">
    <source>
        <dbReference type="Pfam" id="PF14464"/>
    </source>
</evidence>
<dbReference type="KEGG" id="npz:ACX27_24465"/>
<evidence type="ECO:0000256" key="4">
    <source>
        <dbReference type="ARBA" id="ARBA00022833"/>
    </source>
</evidence>
<sequence length="198" mass="22484">MNPFIGYHLATSNNFPPYSQKLQEYWLAANGLFLRSHRRELEICLQIAQTQVAGLQPLEPYFRLKVPKVPSQAIAEIINAASINPQQEILFYLGVTNNQWWCHTPLQTASSTHVLSLESALDKSYTDSFVEMHSHGTLAAYPSSADNQEEKGKFRVFAIIGTLNTIPTIYTRIGIYNHFFDINPNQIFELPPQVKCLN</sequence>
<keyword evidence="2" id="KW-0479">Metal-binding</keyword>
<evidence type="ECO:0000256" key="3">
    <source>
        <dbReference type="ARBA" id="ARBA00022801"/>
    </source>
</evidence>
<name>A0A0M4TZH0_9NOSO</name>
<dbReference type="STRING" id="224013.ACX27_24465"/>
<keyword evidence="5" id="KW-0482">Metalloprotease</keyword>
<dbReference type="InterPro" id="IPR028090">
    <property type="entry name" value="JAB_dom_prok"/>
</dbReference>
<dbReference type="OrthoDB" id="570424at2"/>
<dbReference type="EMBL" id="CP012036">
    <property type="protein sequence ID" value="ALF55264.1"/>
    <property type="molecule type" value="Genomic_DNA"/>
</dbReference>
<dbReference type="GO" id="GO:0006508">
    <property type="term" value="P:proteolysis"/>
    <property type="evidence" value="ECO:0007669"/>
    <property type="project" value="UniProtKB-KW"/>
</dbReference>
<keyword evidence="1" id="KW-0645">Protease</keyword>
<protein>
    <recommendedName>
        <fullName evidence="6">JAB domain-containing protein</fullName>
    </recommendedName>
</protein>
<gene>
    <name evidence="7" type="ORF">ACX27_24465</name>
</gene>
<evidence type="ECO:0000313" key="7">
    <source>
        <dbReference type="EMBL" id="ALF55264.1"/>
    </source>
</evidence>
<dbReference type="Proteomes" id="UP000062645">
    <property type="component" value="Chromosome"/>
</dbReference>
<keyword evidence="3" id="KW-0378">Hydrolase</keyword>
<organism evidence="7 8">
    <name type="scientific">Nostoc piscinale CENA21</name>
    <dbReference type="NCBI Taxonomy" id="224013"/>
    <lineage>
        <taxon>Bacteria</taxon>
        <taxon>Bacillati</taxon>
        <taxon>Cyanobacteriota</taxon>
        <taxon>Cyanophyceae</taxon>
        <taxon>Nostocales</taxon>
        <taxon>Nostocaceae</taxon>
        <taxon>Nostoc</taxon>
    </lineage>
</organism>
<feature type="domain" description="JAB" evidence="6">
    <location>
        <begin position="62"/>
        <end position="163"/>
    </location>
</feature>
<keyword evidence="4" id="KW-0862">Zinc</keyword>
<reference evidence="8" key="1">
    <citation type="submission" date="2015-07" db="EMBL/GenBank/DDBJ databases">
        <title>Genome Of Nitrogen-Fixing Cyanobacterium Nostoc piscinale CENA21 From Solimoes/Amazon River Floodplain Sediments And Comparative Genomics To Uncover Biosynthetic Natural Products Potential.</title>
        <authorList>
            <person name="Leao T.F."/>
            <person name="Leao P.N."/>
            <person name="Guimaraes P.I."/>
            <person name="de Melo A.G.C."/>
            <person name="Ramos R.T.J."/>
            <person name="Silva A."/>
            <person name="Fiore M.F."/>
            <person name="Schneider M.P.C."/>
        </authorList>
    </citation>
    <scope>NUCLEOTIDE SEQUENCE [LARGE SCALE GENOMIC DNA]</scope>
    <source>
        <strain evidence="8">CENA21</strain>
    </source>
</reference>
<dbReference type="PATRIC" id="fig|224013.5.peg.5868"/>
<dbReference type="GO" id="GO:0046872">
    <property type="term" value="F:metal ion binding"/>
    <property type="evidence" value="ECO:0007669"/>
    <property type="project" value="UniProtKB-KW"/>
</dbReference>
<dbReference type="AlphaFoldDB" id="A0A0M4TZH0"/>